<organism evidence="2 3">
    <name type="scientific">Flavobacterium potami</name>
    <dbReference type="NCBI Taxonomy" id="2872310"/>
    <lineage>
        <taxon>Bacteria</taxon>
        <taxon>Pseudomonadati</taxon>
        <taxon>Bacteroidota</taxon>
        <taxon>Flavobacteriia</taxon>
        <taxon>Flavobacteriales</taxon>
        <taxon>Flavobacteriaceae</taxon>
        <taxon>Flavobacterium</taxon>
    </lineage>
</organism>
<dbReference type="InterPro" id="IPR026341">
    <property type="entry name" value="T9SS_type_B"/>
</dbReference>
<gene>
    <name evidence="2" type="ORF">K6T82_00745</name>
</gene>
<name>A0A9X1H7A2_9FLAO</name>
<keyword evidence="3" id="KW-1185">Reference proteome</keyword>
<dbReference type="InterPro" id="IPR049804">
    <property type="entry name" value="Choice_anch_L"/>
</dbReference>
<dbReference type="AlphaFoldDB" id="A0A9X1H7A2"/>
<feature type="chain" id="PRO_5040912974" evidence="1">
    <location>
        <begin position="23"/>
        <end position="783"/>
    </location>
</feature>
<keyword evidence="1" id="KW-0732">Signal</keyword>
<protein>
    <submittedName>
        <fullName evidence="2">T9SS type B sorting domain-containing protein</fullName>
    </submittedName>
</protein>
<dbReference type="NCBIfam" id="TIGR04131">
    <property type="entry name" value="Bac_Flav_CTERM"/>
    <property type="match status" value="1"/>
</dbReference>
<accession>A0A9X1H7A2</accession>
<dbReference type="Proteomes" id="UP001139366">
    <property type="component" value="Unassembled WGS sequence"/>
</dbReference>
<dbReference type="Pfam" id="PF13585">
    <property type="entry name" value="CHU_C"/>
    <property type="match status" value="1"/>
</dbReference>
<sequence length="783" mass="86432">MNDVKLLFLICLLFFFGTKTNAQNIAVDPTVAPQDLVKNILINSSCINIENVNSSGNPTPNRNSYGSFTAGANFPFSGGVVLSTSSSVRAQGPFNRADSEGERIPGWNGDADLDTVLGITDSRQATVLEFDFTALSNSISFNYIFASNEYQSYFPCVYSDGFAFLIKEVGSTEPYKNLAVLPNTNIAVSANTVHPKINPVTLLDGKIEPGCEATNESYFERYNTTSSPINYAGQTVVMNAYTEVVPNKKYHLKLVIADDLTRQYNSAVFLEAGSFQTKINFGENRTFANNNPVCFGENFILDTKLSAADYTFKWYIKDSSNNYVLLSGATTPTYAVITPGTYKVEASLISATCSASGEISVDFTQEIKSSNTVLVQCDDNNDGITIFDLTKTANIVKNNVSEITNQGYYETLNDARNKTNPILDPKSYSNKAAGQIVFARIENSYGCFATPRIRLNISNYVIPDQAPIATCDEDQEQDGLYQFDLNAQVTPQVMAGLPSGLVVNYFLTANDAITETNPLPNIFKNTIPNSQTIYVRAINGPDCYDIAPIELIVHTFDPPNFEDETLYLCKGEQITLSVASGFKTYQWSNGDIVNSTIISTEGDYTILVTDSNDCQKTKTFKIILSEPATITGAEIKDFSGTENSVQIQYTGVGNYEFSLDGAVFQDDPLFNQVRPGIYNAVAVDKNGCGISSSFLLYVLDYPRFFTPNGDGYNDLWEIKNLDQMPDYTISIFDRYGKLLKQMTQNSLGWNGIFNGQEMPADDYWFTLLFVNGKTVKGHFSLKR</sequence>
<reference evidence="2 3" key="1">
    <citation type="journal article" date="2023" name="Antonie Van Leeuwenhoek">
        <title>Flavobacterium potami sp. nov., a multi-metal resistance genes harbouring bacterium isolated from shallow river silt.</title>
        <authorList>
            <person name="Li S."/>
            <person name="Mao S."/>
            <person name="Mu W."/>
            <person name="Guo B."/>
            <person name="Li C."/>
            <person name="Zhu Q."/>
            <person name="Hou X."/>
            <person name="Zhao Y."/>
            <person name="Wei S."/>
            <person name="Liu H."/>
            <person name="Liu A."/>
        </authorList>
    </citation>
    <scope>NUCLEOTIDE SEQUENCE [LARGE SCALE GENOMIC DNA]</scope>
    <source>
        <strain evidence="2 3">17A</strain>
    </source>
</reference>
<evidence type="ECO:0000313" key="2">
    <source>
        <dbReference type="EMBL" id="MBZ4033274.1"/>
    </source>
</evidence>
<evidence type="ECO:0000256" key="1">
    <source>
        <dbReference type="SAM" id="SignalP"/>
    </source>
</evidence>
<proteinExistence type="predicted"/>
<feature type="signal peptide" evidence="1">
    <location>
        <begin position="1"/>
        <end position="22"/>
    </location>
</feature>
<dbReference type="NCBIfam" id="NF038133">
    <property type="entry name" value="choice_anch_L"/>
    <property type="match status" value="1"/>
</dbReference>
<dbReference type="EMBL" id="JAINUY010000001">
    <property type="protein sequence ID" value="MBZ4033274.1"/>
    <property type="molecule type" value="Genomic_DNA"/>
</dbReference>
<dbReference type="RefSeq" id="WP_223704113.1">
    <property type="nucleotide sequence ID" value="NZ_JAINUY010000001.1"/>
</dbReference>
<evidence type="ECO:0000313" key="3">
    <source>
        <dbReference type="Proteomes" id="UP001139366"/>
    </source>
</evidence>
<comment type="caution">
    <text evidence="2">The sequence shown here is derived from an EMBL/GenBank/DDBJ whole genome shotgun (WGS) entry which is preliminary data.</text>
</comment>